<evidence type="ECO:0000313" key="2">
    <source>
        <dbReference type="EMBL" id="ASJ08033.1"/>
    </source>
</evidence>
<sequence length="244" mass="27013">MIEVIVLVLYSIMVLVVGVKLYFRADWWLVKVDRVLPEVSTGKAAVYAILIMLIAGVLEVAVMYVLQEFQLLLALAFPLVVGLIEEGAKLLPYFLKKGDVLRRWRLTFKVALVFAIAEAVLYGIALLASGNLLGALLRIIVVMFHVAFTSIALASALGGSPVKGYLKASILHGLYDAPIFSVLAENNSLSVLMSLLGFGAMVYTYIHINDAFEIVHTIGERAVEERKKEARRFWEEKGIELTWG</sequence>
<organism evidence="2 3">
    <name type="scientific">Thermococcus siculi</name>
    <dbReference type="NCBI Taxonomy" id="72803"/>
    <lineage>
        <taxon>Archaea</taxon>
        <taxon>Methanobacteriati</taxon>
        <taxon>Methanobacteriota</taxon>
        <taxon>Thermococci</taxon>
        <taxon>Thermococcales</taxon>
        <taxon>Thermococcaceae</taxon>
        <taxon>Thermococcus</taxon>
    </lineage>
</organism>
<dbReference type="GeneID" id="33316940"/>
<feature type="transmembrane region" description="Helical" evidence="1">
    <location>
        <begin position="135"/>
        <end position="157"/>
    </location>
</feature>
<dbReference type="AlphaFoldDB" id="A0A2Z2MV35"/>
<keyword evidence="3" id="KW-1185">Reference proteome</keyword>
<protein>
    <submittedName>
        <fullName evidence="2">Uncharacterized protein</fullName>
    </submittedName>
</protein>
<dbReference type="Proteomes" id="UP000250125">
    <property type="component" value="Chromosome"/>
</dbReference>
<gene>
    <name evidence="2" type="ORF">A3L11_01840</name>
</gene>
<dbReference type="RefSeq" id="WP_088855276.1">
    <property type="nucleotide sequence ID" value="NZ_CP015103.1"/>
</dbReference>
<reference evidence="2 3" key="1">
    <citation type="submission" date="2016-04" db="EMBL/GenBank/DDBJ databases">
        <title>Complete genome sequence of Thermococcus siculi type strain RG-20.</title>
        <authorList>
            <person name="Oger P.M."/>
        </authorList>
    </citation>
    <scope>NUCLEOTIDE SEQUENCE [LARGE SCALE GENOMIC DNA]</scope>
    <source>
        <strain evidence="2 3">RG-20</strain>
    </source>
</reference>
<dbReference type="EMBL" id="CP015103">
    <property type="protein sequence ID" value="ASJ08033.1"/>
    <property type="molecule type" value="Genomic_DNA"/>
</dbReference>
<evidence type="ECO:0000256" key="1">
    <source>
        <dbReference type="SAM" id="Phobius"/>
    </source>
</evidence>
<proteinExistence type="predicted"/>
<keyword evidence="1" id="KW-0812">Transmembrane</keyword>
<feature type="transmembrane region" description="Helical" evidence="1">
    <location>
        <begin position="72"/>
        <end position="94"/>
    </location>
</feature>
<dbReference type="KEGG" id="tsl:A3L11_01840"/>
<feature type="transmembrane region" description="Helical" evidence="1">
    <location>
        <begin position="106"/>
        <end position="129"/>
    </location>
</feature>
<name>A0A2Z2MV35_9EURY</name>
<keyword evidence="1" id="KW-0472">Membrane</keyword>
<keyword evidence="1" id="KW-1133">Transmembrane helix</keyword>
<feature type="transmembrane region" description="Helical" evidence="1">
    <location>
        <begin position="6"/>
        <end position="23"/>
    </location>
</feature>
<dbReference type="Pfam" id="PF13367">
    <property type="entry name" value="PrsW-protease"/>
    <property type="match status" value="1"/>
</dbReference>
<dbReference type="InterPro" id="IPR026898">
    <property type="entry name" value="PrsW"/>
</dbReference>
<dbReference type="OrthoDB" id="101070at2157"/>
<accession>A0A2Z2MV35</accession>
<dbReference type="GO" id="GO:0008233">
    <property type="term" value="F:peptidase activity"/>
    <property type="evidence" value="ECO:0007669"/>
    <property type="project" value="InterPro"/>
</dbReference>
<feature type="transmembrane region" description="Helical" evidence="1">
    <location>
        <begin position="44"/>
        <end position="66"/>
    </location>
</feature>
<evidence type="ECO:0000313" key="3">
    <source>
        <dbReference type="Proteomes" id="UP000250125"/>
    </source>
</evidence>